<evidence type="ECO:0000313" key="2">
    <source>
        <dbReference type="Proteomes" id="UP001396334"/>
    </source>
</evidence>
<organism evidence="1 2">
    <name type="scientific">Hibiscus sabdariffa</name>
    <name type="common">roselle</name>
    <dbReference type="NCBI Taxonomy" id="183260"/>
    <lineage>
        <taxon>Eukaryota</taxon>
        <taxon>Viridiplantae</taxon>
        <taxon>Streptophyta</taxon>
        <taxon>Embryophyta</taxon>
        <taxon>Tracheophyta</taxon>
        <taxon>Spermatophyta</taxon>
        <taxon>Magnoliopsida</taxon>
        <taxon>eudicotyledons</taxon>
        <taxon>Gunneridae</taxon>
        <taxon>Pentapetalae</taxon>
        <taxon>rosids</taxon>
        <taxon>malvids</taxon>
        <taxon>Malvales</taxon>
        <taxon>Malvaceae</taxon>
        <taxon>Malvoideae</taxon>
        <taxon>Hibiscus</taxon>
    </lineage>
</organism>
<sequence>MSFSKGTSNRPSFRSLPIHVPAASTSPSSAPVVHTEEAASMPSIEQSDYVSTPQSQEQPSQAEVNEQVSMSQSSPEEVYEEEVFVVDPLTRTEQELHLSS</sequence>
<protein>
    <submittedName>
        <fullName evidence="1">Uncharacterized protein</fullName>
    </submittedName>
</protein>
<name>A0ABR1ZFQ7_9ROSI</name>
<evidence type="ECO:0000313" key="1">
    <source>
        <dbReference type="EMBL" id="KAK8479303.1"/>
    </source>
</evidence>
<gene>
    <name evidence="1" type="ORF">V6N11_045107</name>
</gene>
<comment type="caution">
    <text evidence="1">The sequence shown here is derived from an EMBL/GenBank/DDBJ whole genome shotgun (WGS) entry which is preliminary data.</text>
</comment>
<accession>A0ABR1ZFQ7</accession>
<keyword evidence="2" id="KW-1185">Reference proteome</keyword>
<proteinExistence type="predicted"/>
<reference evidence="1 2" key="1">
    <citation type="journal article" date="2024" name="G3 (Bethesda)">
        <title>Genome assembly of Hibiscus sabdariffa L. provides insights into metabolisms of medicinal natural products.</title>
        <authorList>
            <person name="Kim T."/>
        </authorList>
    </citation>
    <scope>NUCLEOTIDE SEQUENCE [LARGE SCALE GENOMIC DNA]</scope>
    <source>
        <strain evidence="1">TK-2024</strain>
        <tissue evidence="1">Old leaves</tissue>
    </source>
</reference>
<dbReference type="EMBL" id="JBBPBN010001209">
    <property type="protein sequence ID" value="KAK8479303.1"/>
    <property type="molecule type" value="Genomic_DNA"/>
</dbReference>
<dbReference type="Proteomes" id="UP001396334">
    <property type="component" value="Unassembled WGS sequence"/>
</dbReference>